<evidence type="ECO:0000313" key="7">
    <source>
        <dbReference type="Proteomes" id="UP000265703"/>
    </source>
</evidence>
<evidence type="ECO:0000256" key="4">
    <source>
        <dbReference type="ARBA" id="ARBA00023033"/>
    </source>
</evidence>
<dbReference type="OrthoDB" id="655030at2759"/>
<comment type="caution">
    <text evidence="6">The sequence shown here is derived from an EMBL/GenBank/DDBJ whole genome shotgun (WGS) entry which is preliminary data.</text>
</comment>
<evidence type="ECO:0000313" key="6">
    <source>
        <dbReference type="EMBL" id="RIA84218.1"/>
    </source>
</evidence>
<gene>
    <name evidence="6" type="ORF">C1645_880057</name>
</gene>
<dbReference type="GO" id="GO:0071949">
    <property type="term" value="F:FAD binding"/>
    <property type="evidence" value="ECO:0007669"/>
    <property type="project" value="InterPro"/>
</dbReference>
<feature type="domain" description="FAD-binding" evidence="5">
    <location>
        <begin position="346"/>
        <end position="410"/>
    </location>
</feature>
<keyword evidence="4" id="KW-0503">Monooxygenase</keyword>
<evidence type="ECO:0000256" key="2">
    <source>
        <dbReference type="ARBA" id="ARBA00022827"/>
    </source>
</evidence>
<dbReference type="InterPro" id="IPR002938">
    <property type="entry name" value="FAD-bd"/>
</dbReference>
<reference evidence="6 7" key="1">
    <citation type="submission" date="2018-06" db="EMBL/GenBank/DDBJ databases">
        <title>Comparative genomics reveals the genomic features of Rhizophagus irregularis, R. cerebriforme, R. diaphanum and Gigaspora rosea, and their symbiotic lifestyle signature.</title>
        <authorList>
            <person name="Morin E."/>
            <person name="San Clemente H."/>
            <person name="Chen E.C.H."/>
            <person name="De La Providencia I."/>
            <person name="Hainaut M."/>
            <person name="Kuo A."/>
            <person name="Kohler A."/>
            <person name="Murat C."/>
            <person name="Tang N."/>
            <person name="Roy S."/>
            <person name="Loubradou J."/>
            <person name="Henrissat B."/>
            <person name="Grigoriev I.V."/>
            <person name="Corradi N."/>
            <person name="Roux C."/>
            <person name="Martin F.M."/>
        </authorList>
    </citation>
    <scope>NUCLEOTIDE SEQUENCE [LARGE SCALE GENOMIC DNA]</scope>
    <source>
        <strain evidence="6 7">DAOM 227022</strain>
    </source>
</reference>
<evidence type="ECO:0000256" key="1">
    <source>
        <dbReference type="ARBA" id="ARBA00022630"/>
    </source>
</evidence>
<dbReference type="SUPFAM" id="SSF51905">
    <property type="entry name" value="FAD/NAD(P)-binding domain"/>
    <property type="match status" value="1"/>
</dbReference>
<dbReference type="PANTHER" id="PTHR47178:SF6">
    <property type="entry name" value="FAD-BINDING DOMAIN-CONTAINING PROTEIN"/>
    <property type="match status" value="1"/>
</dbReference>
<accession>A0A397SDZ0</accession>
<sequence>MQEEQIPTVIIIGAGPGGLTLYHALIKNKNKKEFNVKIFERETGPTDRWQGYHISVNVRGAQSLINCLPPSVASKLPKAIPNPIPDVEYHGISISDHTGKSLLHPPFKQVKDVFELAKVPEDFSSIISYRDRLRDVLLEDVPVQWNKKCIGYEETENGVWAIFEDGSREFGDILVGADGINSPVRKQKIPELKIFDYSVNIVLADIVVPKSLMDSLIKVHGNTLIQKSLGINGDWTFDLYRLIPVEQVKKNNTTEPHYRITMCYAYPRELDNKESNKIKVDDNDPASVIKYVKHLIQTLRPECELTDLHLKLWDSVPRSAPNDPEIYPFKTYNPTQRRKLQDIDPLTVKNWTSNRITLLGDAAHAMNPVFGLGTNNAIKDADVLSQALLNYSPENYISCIEEYEKEMRKRTSTDVLKARSLTVRQSRPIGFFGIIIRKIFMKILNTFMNFKKY</sequence>
<dbReference type="Proteomes" id="UP000265703">
    <property type="component" value="Unassembled WGS sequence"/>
</dbReference>
<protein>
    <recommendedName>
        <fullName evidence="5">FAD-binding domain-containing protein</fullName>
    </recommendedName>
</protein>
<dbReference type="PANTHER" id="PTHR47178">
    <property type="entry name" value="MONOOXYGENASE, FAD-BINDING"/>
    <property type="match status" value="1"/>
</dbReference>
<dbReference type="InterPro" id="IPR036188">
    <property type="entry name" value="FAD/NAD-bd_sf"/>
</dbReference>
<dbReference type="GO" id="GO:0004497">
    <property type="term" value="F:monooxygenase activity"/>
    <property type="evidence" value="ECO:0007669"/>
    <property type="project" value="UniProtKB-KW"/>
</dbReference>
<dbReference type="EMBL" id="QKYT01000509">
    <property type="protein sequence ID" value="RIA84218.1"/>
    <property type="molecule type" value="Genomic_DNA"/>
</dbReference>
<dbReference type="Gene3D" id="3.50.50.60">
    <property type="entry name" value="FAD/NAD(P)-binding domain"/>
    <property type="match status" value="1"/>
</dbReference>
<dbReference type="Pfam" id="PF01494">
    <property type="entry name" value="FAD_binding_3"/>
    <property type="match status" value="1"/>
</dbReference>
<keyword evidence="7" id="KW-1185">Reference proteome</keyword>
<proteinExistence type="predicted"/>
<dbReference type="AlphaFoldDB" id="A0A397SDZ0"/>
<dbReference type="PRINTS" id="PR00420">
    <property type="entry name" value="RNGMNOXGNASE"/>
</dbReference>
<keyword evidence="3" id="KW-0560">Oxidoreductase</keyword>
<keyword evidence="2" id="KW-0274">FAD</keyword>
<evidence type="ECO:0000256" key="3">
    <source>
        <dbReference type="ARBA" id="ARBA00023002"/>
    </source>
</evidence>
<dbReference type="STRING" id="658196.A0A397SDZ0"/>
<keyword evidence="1" id="KW-0285">Flavoprotein</keyword>
<evidence type="ECO:0000259" key="5">
    <source>
        <dbReference type="Pfam" id="PF01494"/>
    </source>
</evidence>
<organism evidence="6 7">
    <name type="scientific">Glomus cerebriforme</name>
    <dbReference type="NCBI Taxonomy" id="658196"/>
    <lineage>
        <taxon>Eukaryota</taxon>
        <taxon>Fungi</taxon>
        <taxon>Fungi incertae sedis</taxon>
        <taxon>Mucoromycota</taxon>
        <taxon>Glomeromycotina</taxon>
        <taxon>Glomeromycetes</taxon>
        <taxon>Glomerales</taxon>
        <taxon>Glomeraceae</taxon>
        <taxon>Glomus</taxon>
    </lineage>
</organism>
<name>A0A397SDZ0_9GLOM</name>